<gene>
    <name evidence="2" type="ORF">TM448A00312_0003</name>
    <name evidence="3" type="ORF">TM448B01090_0014</name>
</gene>
<sequence>MTTKVKATIWTIIIGTLLFGGVLYYLHEPPLPPFGATIKEELKAPKEKILESKEVDWIEEVKDKDGMPTGEIINKGRIISYDYISDKEVPSENGEEISKRIGNAKFFLKELRWNEAVYEGRFYPGTPFVKTDKWYQTETATTSIEVFNKQTKPDLISRLKSYFARSGLAASGDPIYAGAGDGDVNTWGVYRSWDTQHDATIGDAMGGTATGSNVPMHQFDSPNYQLSRGFYPVDTSGLPTGATISSATFGVYCYANGGSLNAIVVGPTTQVSPTTLELGDYDQCGAVNSPTELSDTIAYGIAKYNVFTLNATGLANIPDDSYTLLGVRSEPDVDDAPPGNAAYFSCYNSEQTGTTNDPYLTITYTVAAAEDTPPTESTYIEDW</sequence>
<dbReference type="AlphaFoldDB" id="A0A6H1ZFK5"/>
<dbReference type="EMBL" id="MT144702">
    <property type="protein sequence ID" value="QJH97803.1"/>
    <property type="molecule type" value="Genomic_DNA"/>
</dbReference>
<reference evidence="2" key="1">
    <citation type="submission" date="2020-03" db="EMBL/GenBank/DDBJ databases">
        <title>The deep terrestrial virosphere.</title>
        <authorList>
            <person name="Holmfeldt K."/>
            <person name="Nilsson E."/>
            <person name="Simone D."/>
            <person name="Lopez-Fernandez M."/>
            <person name="Wu X."/>
            <person name="de Brujin I."/>
            <person name="Lundin D."/>
            <person name="Andersson A."/>
            <person name="Bertilsson S."/>
            <person name="Dopson M."/>
        </authorList>
    </citation>
    <scope>NUCLEOTIDE SEQUENCE</scope>
    <source>
        <strain evidence="2">TM448A00312</strain>
        <strain evidence="3">TM448B01090</strain>
    </source>
</reference>
<evidence type="ECO:0000313" key="2">
    <source>
        <dbReference type="EMBL" id="QJA46045.1"/>
    </source>
</evidence>
<keyword evidence="1" id="KW-1133">Transmembrane helix</keyword>
<proteinExistence type="predicted"/>
<evidence type="ECO:0000313" key="3">
    <source>
        <dbReference type="EMBL" id="QJH97803.1"/>
    </source>
</evidence>
<accession>A0A6H1ZFK5</accession>
<evidence type="ECO:0000256" key="1">
    <source>
        <dbReference type="SAM" id="Phobius"/>
    </source>
</evidence>
<organism evidence="2">
    <name type="scientific">viral metagenome</name>
    <dbReference type="NCBI Taxonomy" id="1070528"/>
    <lineage>
        <taxon>unclassified sequences</taxon>
        <taxon>metagenomes</taxon>
        <taxon>organismal metagenomes</taxon>
    </lineage>
</organism>
<keyword evidence="1" id="KW-0472">Membrane</keyword>
<feature type="transmembrane region" description="Helical" evidence="1">
    <location>
        <begin position="7"/>
        <end position="26"/>
    </location>
</feature>
<keyword evidence="1" id="KW-0812">Transmembrane</keyword>
<dbReference type="EMBL" id="MT144002">
    <property type="protein sequence ID" value="QJA46045.1"/>
    <property type="molecule type" value="Genomic_DNA"/>
</dbReference>
<protein>
    <submittedName>
        <fullName evidence="2">Uncharacterized protein</fullName>
    </submittedName>
</protein>
<name>A0A6H1ZFK5_9ZZZZ</name>